<name>A0A9Q3CTR9_9BASI</name>
<feature type="compositionally biased region" description="Basic and acidic residues" evidence="1">
    <location>
        <begin position="63"/>
        <end position="85"/>
    </location>
</feature>
<evidence type="ECO:0000313" key="3">
    <source>
        <dbReference type="Proteomes" id="UP000765509"/>
    </source>
</evidence>
<evidence type="ECO:0000256" key="1">
    <source>
        <dbReference type="SAM" id="MobiDB-lite"/>
    </source>
</evidence>
<protein>
    <submittedName>
        <fullName evidence="2">Uncharacterized protein</fullName>
    </submittedName>
</protein>
<reference evidence="2" key="1">
    <citation type="submission" date="2021-03" db="EMBL/GenBank/DDBJ databases">
        <title>Draft genome sequence of rust myrtle Austropuccinia psidii MF-1, a brazilian biotype.</title>
        <authorList>
            <person name="Quecine M.C."/>
            <person name="Pachon D.M.R."/>
            <person name="Bonatelli M.L."/>
            <person name="Correr F.H."/>
            <person name="Franceschini L.M."/>
            <person name="Leite T.F."/>
            <person name="Margarido G.R.A."/>
            <person name="Almeida C.A."/>
            <person name="Ferrarezi J.A."/>
            <person name="Labate C.A."/>
        </authorList>
    </citation>
    <scope>NUCLEOTIDE SEQUENCE</scope>
    <source>
        <strain evidence="2">MF-1</strain>
    </source>
</reference>
<feature type="region of interest" description="Disordered" evidence="1">
    <location>
        <begin position="52"/>
        <end position="85"/>
    </location>
</feature>
<evidence type="ECO:0000313" key="2">
    <source>
        <dbReference type="EMBL" id="MBW0491174.1"/>
    </source>
</evidence>
<sequence>MKSQTPHKMVEFKDKPRERVAEVTKKKNSGHNCGSTDHYANNCPKAKNKFYAIEQVPEEESPTQDREYNSMGDSIREQSDEDKDPREEFLLVYQDETPLEIQEIQLEAGMPQDTAKKTCWSTLFNSGQKLSGSPLPKLGKTVLANQSKELQYCIGEHYINWTTIKEIIIPHRKGNIRLNPEFVVLGDSHIQGFILGTDYQRMYGIDIYNSKNRHIPIGANKGKIFSLEIHQIFTPDPLEELLNKFKEGQFSTTLTSKQKLSLLKLLRKDRPPFAIDEEP</sequence>
<organism evidence="2 3">
    <name type="scientific">Austropuccinia psidii MF-1</name>
    <dbReference type="NCBI Taxonomy" id="1389203"/>
    <lineage>
        <taxon>Eukaryota</taxon>
        <taxon>Fungi</taxon>
        <taxon>Dikarya</taxon>
        <taxon>Basidiomycota</taxon>
        <taxon>Pucciniomycotina</taxon>
        <taxon>Pucciniomycetes</taxon>
        <taxon>Pucciniales</taxon>
        <taxon>Sphaerophragmiaceae</taxon>
        <taxon>Austropuccinia</taxon>
    </lineage>
</organism>
<gene>
    <name evidence="2" type="ORF">O181_030889</name>
</gene>
<dbReference type="AlphaFoldDB" id="A0A9Q3CTR9"/>
<accession>A0A9Q3CTR9</accession>
<keyword evidence="3" id="KW-1185">Reference proteome</keyword>
<dbReference type="Proteomes" id="UP000765509">
    <property type="component" value="Unassembled WGS sequence"/>
</dbReference>
<dbReference type="EMBL" id="AVOT02010948">
    <property type="protein sequence ID" value="MBW0491174.1"/>
    <property type="molecule type" value="Genomic_DNA"/>
</dbReference>
<proteinExistence type="predicted"/>
<comment type="caution">
    <text evidence="2">The sequence shown here is derived from an EMBL/GenBank/DDBJ whole genome shotgun (WGS) entry which is preliminary data.</text>
</comment>